<dbReference type="InterPro" id="IPR001245">
    <property type="entry name" value="Ser-Thr/Tyr_kinase_cat_dom"/>
</dbReference>
<evidence type="ECO:0000256" key="5">
    <source>
        <dbReference type="ARBA" id="ARBA00022741"/>
    </source>
</evidence>
<dbReference type="PROSITE" id="PS50011">
    <property type="entry name" value="PROTEIN_KINASE_DOM"/>
    <property type="match status" value="1"/>
</dbReference>
<reference evidence="14" key="1">
    <citation type="journal article" date="2020" name="bioRxiv">
        <title>Hybrid origin of Populus tomentosa Carr. identified through genome sequencing and phylogenomic analysis.</title>
        <authorList>
            <person name="An X."/>
            <person name="Gao K."/>
            <person name="Chen Z."/>
            <person name="Li J."/>
            <person name="Yang X."/>
            <person name="Yang X."/>
            <person name="Zhou J."/>
            <person name="Guo T."/>
            <person name="Zhao T."/>
            <person name="Huang S."/>
            <person name="Miao D."/>
            <person name="Khan W.U."/>
            <person name="Rao P."/>
            <person name="Ye M."/>
            <person name="Lei B."/>
            <person name="Liao W."/>
            <person name="Wang J."/>
            <person name="Ji L."/>
            <person name="Li Y."/>
            <person name="Guo B."/>
            <person name="Mustafa N.S."/>
            <person name="Li S."/>
            <person name="Yun Q."/>
            <person name="Keller S.R."/>
            <person name="Mao J."/>
            <person name="Zhang R."/>
            <person name="Strauss S.H."/>
        </authorList>
    </citation>
    <scope>NUCLEOTIDE SEQUENCE</scope>
    <source>
        <strain evidence="14">GM15</strain>
        <tissue evidence="14">Leaf</tissue>
    </source>
</reference>
<evidence type="ECO:0000256" key="4">
    <source>
        <dbReference type="ARBA" id="ARBA00022679"/>
    </source>
</evidence>
<feature type="domain" description="Protein kinase" evidence="12">
    <location>
        <begin position="503"/>
        <end position="804"/>
    </location>
</feature>
<dbReference type="Pfam" id="PF07714">
    <property type="entry name" value="PK_Tyr_Ser-Thr"/>
    <property type="match status" value="1"/>
</dbReference>
<dbReference type="Pfam" id="PF00989">
    <property type="entry name" value="PAS"/>
    <property type="match status" value="1"/>
</dbReference>
<feature type="compositionally biased region" description="Polar residues" evidence="11">
    <location>
        <begin position="82"/>
        <end position="100"/>
    </location>
</feature>
<feature type="domain" description="PAS" evidence="13">
    <location>
        <begin position="125"/>
        <end position="196"/>
    </location>
</feature>
<evidence type="ECO:0000256" key="2">
    <source>
        <dbReference type="ARBA" id="ARBA00012513"/>
    </source>
</evidence>
<dbReference type="InterPro" id="IPR000719">
    <property type="entry name" value="Prot_kinase_dom"/>
</dbReference>
<comment type="catalytic activity">
    <reaction evidence="9">
        <text>L-threonyl-[protein] + ATP = O-phospho-L-threonyl-[protein] + ADP + H(+)</text>
        <dbReference type="Rhea" id="RHEA:46608"/>
        <dbReference type="Rhea" id="RHEA-COMP:11060"/>
        <dbReference type="Rhea" id="RHEA-COMP:11605"/>
        <dbReference type="ChEBI" id="CHEBI:15378"/>
        <dbReference type="ChEBI" id="CHEBI:30013"/>
        <dbReference type="ChEBI" id="CHEBI:30616"/>
        <dbReference type="ChEBI" id="CHEBI:61977"/>
        <dbReference type="ChEBI" id="CHEBI:456216"/>
        <dbReference type="EC" id="2.7.11.1"/>
    </reaction>
</comment>
<dbReference type="GO" id="GO:0016020">
    <property type="term" value="C:membrane"/>
    <property type="evidence" value="ECO:0007669"/>
    <property type="project" value="UniProtKB-SubCell"/>
</dbReference>
<dbReference type="CDD" id="cd00130">
    <property type="entry name" value="PAS"/>
    <property type="match status" value="1"/>
</dbReference>
<comment type="caution">
    <text evidence="14">The sequence shown here is derived from an EMBL/GenBank/DDBJ whole genome shotgun (WGS) entry which is preliminary data.</text>
</comment>
<keyword evidence="4" id="KW-0808">Transferase</keyword>
<dbReference type="GO" id="GO:0004674">
    <property type="term" value="F:protein serine/threonine kinase activity"/>
    <property type="evidence" value="ECO:0007669"/>
    <property type="project" value="UniProtKB-KW"/>
</dbReference>
<dbReference type="SMART" id="SM00091">
    <property type="entry name" value="PAS"/>
    <property type="match status" value="1"/>
</dbReference>
<dbReference type="GO" id="GO:0005524">
    <property type="term" value="F:ATP binding"/>
    <property type="evidence" value="ECO:0007669"/>
    <property type="project" value="UniProtKB-KW"/>
</dbReference>
<dbReference type="InterPro" id="IPR051681">
    <property type="entry name" value="Ser/Thr_Kinases-Pseudokinases"/>
</dbReference>
<dbReference type="CDD" id="cd13999">
    <property type="entry name" value="STKc_MAP3K-like"/>
    <property type="match status" value="1"/>
</dbReference>
<evidence type="ECO:0000256" key="8">
    <source>
        <dbReference type="ARBA" id="ARBA00023136"/>
    </source>
</evidence>
<dbReference type="PANTHER" id="PTHR44329">
    <property type="entry name" value="SERINE/THREONINE-PROTEIN KINASE TNNI3K-RELATED"/>
    <property type="match status" value="1"/>
</dbReference>
<dbReference type="AlphaFoldDB" id="A0A8X7YZ95"/>
<feature type="region of interest" description="Disordered" evidence="11">
    <location>
        <begin position="294"/>
        <end position="380"/>
    </location>
</feature>
<comment type="subcellular location">
    <subcellularLocation>
        <location evidence="1">Membrane</location>
    </subcellularLocation>
</comment>
<name>A0A8X7YZ95_POPTO</name>
<sequence length="822" mass="91120">MESTAPQAEELLKKIQQLEAGHQHLQQQMSKLKLSSTTTDPKPTQQRSHSISPQRSGPRNRVAGGPTVSSFEAAWKKGSASFRHSSPLQRESRSLNSNNVSDGHSNGGGEGGDGNRGGPSSVKFTDKQYLNILQSVGQSVHIFDHSGRIIYWNRTAENLYGYSAAEALGQDAIELLIDPRDYAVANGIVQRVSMGEKWTGKFPVKNKMAERFTVVATNTPLYDDDGALVGIICVSSDSRPFQGVGVALLDSRNLEAESSYSSPRTIVMSKLGLDSQQPLQAAVASKISNLASRVSNKVKSKIRPGENSMDREGGSGDSHYSDHGYSDAALSDHREDANSSGASTPRGDVHPSPFGVFSHLDDRSPAQSCRESGDESEGKPAIHKIFTSKAEAWIGKKGLSWPWKGNEKEGSEARTTRFGWPWSQNDQESETFHQRSPSSGAKSENHVSESNRPANNEASGSWSSSINVNSTSSASSCGSTSSTVNKVDPDTDCLDYEILWEDLTIGEQIGQGSCGTVYHALWYGSILEIRYSIVPAIYPNLRLSFLFIMDNMNRSKLKLKLPSLNFDVAVKVFSKQEYSDDVILAFKQEVSLMKRLRHPNVLLFMGAVTSPQRLCIVTEFLPRGSLFRLLQRNTTKLDWRRRAHMAMDIARGMNYLHHYNPPIIHRDLKSSNLLVDKNWTVKVGDFGLSRLKHETYLTTKTGKGTPQWMAPEALRNEPSDEKSDVYSYGVILWELATEKIPWDNLNSMQVIGAVGFMNQQLEIPKDLDPQWASIIGSCWHSDPQCRPTFQELLEKLRDLQRQYAIQFQAARSAAGDNTQKEL</sequence>
<feature type="compositionally biased region" description="Basic and acidic residues" evidence="11">
    <location>
        <begin position="308"/>
        <end position="337"/>
    </location>
</feature>
<evidence type="ECO:0000256" key="6">
    <source>
        <dbReference type="ARBA" id="ARBA00022777"/>
    </source>
</evidence>
<dbReference type="GO" id="GO:0006355">
    <property type="term" value="P:regulation of DNA-templated transcription"/>
    <property type="evidence" value="ECO:0007669"/>
    <property type="project" value="InterPro"/>
</dbReference>
<feature type="compositionally biased region" description="Gly residues" evidence="11">
    <location>
        <begin position="105"/>
        <end position="117"/>
    </location>
</feature>
<gene>
    <name evidence="14" type="ORF">POTOM_036280</name>
</gene>
<feature type="region of interest" description="Disordered" evidence="11">
    <location>
        <begin position="400"/>
        <end position="465"/>
    </location>
</feature>
<evidence type="ECO:0000256" key="11">
    <source>
        <dbReference type="SAM" id="MobiDB-lite"/>
    </source>
</evidence>
<proteinExistence type="predicted"/>
<dbReference type="FunFam" id="3.30.200.20:FF:000180">
    <property type="entry name" value="serine/threonine-protein kinase STY46-like"/>
    <property type="match status" value="1"/>
</dbReference>
<keyword evidence="6" id="KW-0418">Kinase</keyword>
<protein>
    <recommendedName>
        <fullName evidence="2">non-specific serine/threonine protein kinase</fullName>
        <ecNumber evidence="2">2.7.11.1</ecNumber>
    </recommendedName>
</protein>
<dbReference type="Proteomes" id="UP000886885">
    <property type="component" value="Chromosome 10A"/>
</dbReference>
<evidence type="ECO:0000259" key="12">
    <source>
        <dbReference type="PROSITE" id="PS50011"/>
    </source>
</evidence>
<accession>A0A8X7YZ95</accession>
<dbReference type="EMBL" id="JAAWWB010000019">
    <property type="protein sequence ID" value="KAG6759791.1"/>
    <property type="molecule type" value="Genomic_DNA"/>
</dbReference>
<evidence type="ECO:0000313" key="14">
    <source>
        <dbReference type="EMBL" id="KAG6759791.1"/>
    </source>
</evidence>
<dbReference type="InterPro" id="IPR013767">
    <property type="entry name" value="PAS_fold"/>
</dbReference>
<dbReference type="InterPro" id="IPR000014">
    <property type="entry name" value="PAS"/>
</dbReference>
<dbReference type="EC" id="2.7.11.1" evidence="2"/>
<evidence type="ECO:0000256" key="7">
    <source>
        <dbReference type="ARBA" id="ARBA00022840"/>
    </source>
</evidence>
<evidence type="ECO:0000259" key="13">
    <source>
        <dbReference type="PROSITE" id="PS50112"/>
    </source>
</evidence>
<feature type="region of interest" description="Disordered" evidence="11">
    <location>
        <begin position="82"/>
        <end position="121"/>
    </location>
</feature>
<dbReference type="PROSITE" id="PS00108">
    <property type="entry name" value="PROTEIN_KINASE_ST"/>
    <property type="match status" value="1"/>
</dbReference>
<feature type="region of interest" description="Disordered" evidence="11">
    <location>
        <begin position="18"/>
        <end position="66"/>
    </location>
</feature>
<keyword evidence="7" id="KW-0067">ATP-binding</keyword>
<dbReference type="OrthoDB" id="339325at2759"/>
<evidence type="ECO:0000256" key="1">
    <source>
        <dbReference type="ARBA" id="ARBA00004370"/>
    </source>
</evidence>
<keyword evidence="5" id="KW-0547">Nucleotide-binding</keyword>
<keyword evidence="15" id="KW-1185">Reference proteome</keyword>
<evidence type="ECO:0000256" key="9">
    <source>
        <dbReference type="ARBA" id="ARBA00047899"/>
    </source>
</evidence>
<organism evidence="14 15">
    <name type="scientific">Populus tomentosa</name>
    <name type="common">Chinese white poplar</name>
    <dbReference type="NCBI Taxonomy" id="118781"/>
    <lineage>
        <taxon>Eukaryota</taxon>
        <taxon>Viridiplantae</taxon>
        <taxon>Streptophyta</taxon>
        <taxon>Embryophyta</taxon>
        <taxon>Tracheophyta</taxon>
        <taxon>Spermatophyta</taxon>
        <taxon>Magnoliopsida</taxon>
        <taxon>eudicotyledons</taxon>
        <taxon>Gunneridae</taxon>
        <taxon>Pentapetalae</taxon>
        <taxon>rosids</taxon>
        <taxon>fabids</taxon>
        <taxon>Malpighiales</taxon>
        <taxon>Salicaceae</taxon>
        <taxon>Saliceae</taxon>
        <taxon>Populus</taxon>
    </lineage>
</organism>
<dbReference type="InterPro" id="IPR008271">
    <property type="entry name" value="Ser/Thr_kinase_AS"/>
</dbReference>
<dbReference type="PROSITE" id="PS50112">
    <property type="entry name" value="PAS"/>
    <property type="match status" value="1"/>
</dbReference>
<dbReference type="FunFam" id="1.10.510.10:FF:000476">
    <property type="entry name" value="PAS domain-containing protein tyrosine kinase family protein"/>
    <property type="match status" value="1"/>
</dbReference>
<evidence type="ECO:0000313" key="15">
    <source>
        <dbReference type="Proteomes" id="UP000886885"/>
    </source>
</evidence>
<evidence type="ECO:0000256" key="10">
    <source>
        <dbReference type="ARBA" id="ARBA00048679"/>
    </source>
</evidence>
<dbReference type="PANTHER" id="PTHR44329:SF283">
    <property type="entry name" value="PAS DOMAIN-CONTAINING PROTEIN TYROSINE KINASE FAMILY PROTEIN"/>
    <property type="match status" value="1"/>
</dbReference>
<keyword evidence="3" id="KW-0723">Serine/threonine-protein kinase</keyword>
<feature type="compositionally biased region" description="Basic and acidic residues" evidence="11">
    <location>
        <begin position="371"/>
        <end position="380"/>
    </location>
</feature>
<evidence type="ECO:0000256" key="3">
    <source>
        <dbReference type="ARBA" id="ARBA00022527"/>
    </source>
</evidence>
<comment type="catalytic activity">
    <reaction evidence="10">
        <text>L-seryl-[protein] + ATP = O-phospho-L-seryl-[protein] + ADP + H(+)</text>
        <dbReference type="Rhea" id="RHEA:17989"/>
        <dbReference type="Rhea" id="RHEA-COMP:9863"/>
        <dbReference type="Rhea" id="RHEA-COMP:11604"/>
        <dbReference type="ChEBI" id="CHEBI:15378"/>
        <dbReference type="ChEBI" id="CHEBI:29999"/>
        <dbReference type="ChEBI" id="CHEBI:30616"/>
        <dbReference type="ChEBI" id="CHEBI:83421"/>
        <dbReference type="ChEBI" id="CHEBI:456216"/>
        <dbReference type="EC" id="2.7.11.1"/>
    </reaction>
</comment>
<dbReference type="SMART" id="SM00220">
    <property type="entry name" value="S_TKc"/>
    <property type="match status" value="1"/>
</dbReference>
<keyword evidence="8" id="KW-0472">Membrane</keyword>
<feature type="compositionally biased region" description="Basic and acidic residues" evidence="11">
    <location>
        <begin position="405"/>
        <end position="415"/>
    </location>
</feature>
<dbReference type="NCBIfam" id="TIGR00229">
    <property type="entry name" value="sensory_box"/>
    <property type="match status" value="1"/>
</dbReference>
<feature type="compositionally biased region" description="Polar residues" evidence="11">
    <location>
        <begin position="24"/>
        <end position="57"/>
    </location>
</feature>